<dbReference type="Proteomes" id="UP000008021">
    <property type="component" value="Chromosome 12"/>
</dbReference>
<name>A0A0E0FBP2_9ORYZ</name>
<dbReference type="EnsemblPlants" id="OMERI12G07050.1">
    <property type="protein sequence ID" value="OMERI12G07050.1"/>
    <property type="gene ID" value="OMERI12G07050"/>
</dbReference>
<dbReference type="Gramene" id="OMERI12G07050.1">
    <property type="protein sequence ID" value="OMERI12G07050.1"/>
    <property type="gene ID" value="OMERI12G07050"/>
</dbReference>
<evidence type="ECO:0000256" key="1">
    <source>
        <dbReference type="SAM" id="MobiDB-lite"/>
    </source>
</evidence>
<protein>
    <submittedName>
        <fullName evidence="2">Uncharacterized protein</fullName>
    </submittedName>
</protein>
<evidence type="ECO:0000313" key="2">
    <source>
        <dbReference type="EnsemblPlants" id="OMERI12G07050.1"/>
    </source>
</evidence>
<proteinExistence type="predicted"/>
<feature type="region of interest" description="Disordered" evidence="1">
    <location>
        <begin position="27"/>
        <end position="62"/>
    </location>
</feature>
<reference evidence="2" key="2">
    <citation type="submission" date="2018-05" db="EMBL/GenBank/DDBJ databases">
        <title>OmerRS3 (Oryza meridionalis Reference Sequence Version 3).</title>
        <authorList>
            <person name="Zhang J."/>
            <person name="Kudrna D."/>
            <person name="Lee S."/>
            <person name="Talag J."/>
            <person name="Welchert J."/>
            <person name="Wing R.A."/>
        </authorList>
    </citation>
    <scope>NUCLEOTIDE SEQUENCE [LARGE SCALE GENOMIC DNA]</scope>
    <source>
        <strain evidence="2">cv. OR44</strain>
    </source>
</reference>
<keyword evidence="3" id="KW-1185">Reference proteome</keyword>
<sequence length="132" mass="14021">MQVVGDVGQHTRARAAPGTVVVRRRGTRRPGSLMRAGGNATHSCKNSGRREAGTVVVRRRSSRLQQKTTAAIVDDDAVDNRRLLVVSPGSVSIAKPSIASSSCRAGSSSVQASSNNEHIQFTKSNKQQEAVK</sequence>
<organism evidence="2">
    <name type="scientific">Oryza meridionalis</name>
    <dbReference type="NCBI Taxonomy" id="40149"/>
    <lineage>
        <taxon>Eukaryota</taxon>
        <taxon>Viridiplantae</taxon>
        <taxon>Streptophyta</taxon>
        <taxon>Embryophyta</taxon>
        <taxon>Tracheophyta</taxon>
        <taxon>Spermatophyta</taxon>
        <taxon>Magnoliopsida</taxon>
        <taxon>Liliopsida</taxon>
        <taxon>Poales</taxon>
        <taxon>Poaceae</taxon>
        <taxon>BOP clade</taxon>
        <taxon>Oryzoideae</taxon>
        <taxon>Oryzeae</taxon>
        <taxon>Oryzinae</taxon>
        <taxon>Oryza</taxon>
    </lineage>
</organism>
<feature type="region of interest" description="Disordered" evidence="1">
    <location>
        <begin position="97"/>
        <end position="132"/>
    </location>
</feature>
<evidence type="ECO:0000313" key="3">
    <source>
        <dbReference type="Proteomes" id="UP000008021"/>
    </source>
</evidence>
<feature type="compositionally biased region" description="Low complexity" evidence="1">
    <location>
        <begin position="97"/>
        <end position="114"/>
    </location>
</feature>
<dbReference type="HOGENOM" id="CLU_1920448_0_0_1"/>
<accession>A0A0E0FBP2</accession>
<feature type="compositionally biased region" description="Polar residues" evidence="1">
    <location>
        <begin position="115"/>
        <end position="132"/>
    </location>
</feature>
<reference evidence="2" key="1">
    <citation type="submission" date="2015-04" db="UniProtKB">
        <authorList>
            <consortium name="EnsemblPlants"/>
        </authorList>
    </citation>
    <scope>IDENTIFICATION</scope>
</reference>
<dbReference type="AlphaFoldDB" id="A0A0E0FBP2"/>